<proteinExistence type="predicted"/>
<name>A0ABS7D2W4_9BACL</name>
<sequence>MFQYTKIINDLTIRNFEDNGSNGLVIPHSYFSSRAFELVKKDEKTGKLKKIEKDGIQEYTKKEGEKVISYTFNDENLLLESKLENSNEVLHNQKLVKMDEIINFDENILFIDTNNVNVTYMK</sequence>
<reference evidence="1 2" key="1">
    <citation type="submission" date="2021-07" db="EMBL/GenBank/DDBJ databases">
        <title>Paenibacillus radiodurans sp. nov., isolated from the southeastern edge of Tengger Desert.</title>
        <authorList>
            <person name="Zhang G."/>
        </authorList>
    </citation>
    <scope>NUCLEOTIDE SEQUENCE [LARGE SCALE GENOMIC DNA]</scope>
    <source>
        <strain evidence="1 2">DT7-4</strain>
    </source>
</reference>
<dbReference type="EMBL" id="JAHZIJ010000002">
    <property type="protein sequence ID" value="MBW7474243.1"/>
    <property type="molecule type" value="Genomic_DNA"/>
</dbReference>
<dbReference type="Proteomes" id="UP000812277">
    <property type="component" value="Unassembled WGS sequence"/>
</dbReference>
<evidence type="ECO:0000313" key="1">
    <source>
        <dbReference type="EMBL" id="MBW7474243.1"/>
    </source>
</evidence>
<keyword evidence="2" id="KW-1185">Reference proteome</keyword>
<protein>
    <submittedName>
        <fullName evidence="1">Uncharacterized protein</fullName>
    </submittedName>
</protein>
<evidence type="ECO:0000313" key="2">
    <source>
        <dbReference type="Proteomes" id="UP000812277"/>
    </source>
</evidence>
<gene>
    <name evidence="1" type="ORF">K0T92_05765</name>
</gene>
<organism evidence="1 2">
    <name type="scientific">Paenibacillus oenotherae</name>
    <dbReference type="NCBI Taxonomy" id="1435645"/>
    <lineage>
        <taxon>Bacteria</taxon>
        <taxon>Bacillati</taxon>
        <taxon>Bacillota</taxon>
        <taxon>Bacilli</taxon>
        <taxon>Bacillales</taxon>
        <taxon>Paenibacillaceae</taxon>
        <taxon>Paenibacillus</taxon>
    </lineage>
</organism>
<accession>A0ABS7D2W4</accession>
<comment type="caution">
    <text evidence="1">The sequence shown here is derived from an EMBL/GenBank/DDBJ whole genome shotgun (WGS) entry which is preliminary data.</text>
</comment>
<dbReference type="RefSeq" id="WP_219871472.1">
    <property type="nucleotide sequence ID" value="NZ_JAHZIJ010000002.1"/>
</dbReference>